<evidence type="ECO:0000313" key="1">
    <source>
        <dbReference type="EMBL" id="EMB18473.1"/>
    </source>
</evidence>
<dbReference type="InterPro" id="IPR036873">
    <property type="entry name" value="Rhodanese-like_dom_sf"/>
</dbReference>
<protein>
    <submittedName>
        <fullName evidence="1">Uncharacterized protein</fullName>
    </submittedName>
</protein>
<dbReference type="EMBL" id="ANMO01000041">
    <property type="protein sequence ID" value="EMB18473.1"/>
    <property type="molecule type" value="Genomic_DNA"/>
</dbReference>
<dbReference type="AlphaFoldDB" id="M2B9X9"/>
<organism evidence="1 2">
    <name type="scientific">Rhodopirellula europaea 6C</name>
    <dbReference type="NCBI Taxonomy" id="1263867"/>
    <lineage>
        <taxon>Bacteria</taxon>
        <taxon>Pseudomonadati</taxon>
        <taxon>Planctomycetota</taxon>
        <taxon>Planctomycetia</taxon>
        <taxon>Pirellulales</taxon>
        <taxon>Pirellulaceae</taxon>
        <taxon>Rhodopirellula</taxon>
    </lineage>
</organism>
<sequence length="66" mass="7356">MFMQTVPVNQLANKMSRENVDLRMPAEYREVHLDGGVNVPLDGLEASQFGERGLPMESSDQCSKCV</sequence>
<dbReference type="PATRIC" id="fig|1263867.3.peg.841"/>
<keyword evidence="2" id="KW-1185">Reference proteome</keyword>
<name>M2B9X9_9BACT</name>
<comment type="caution">
    <text evidence="1">The sequence shown here is derived from an EMBL/GenBank/DDBJ whole genome shotgun (WGS) entry which is preliminary data.</text>
</comment>
<dbReference type="CDD" id="cd00158">
    <property type="entry name" value="RHOD"/>
    <property type="match status" value="1"/>
</dbReference>
<gene>
    <name evidence="1" type="ORF">RE6C_00787</name>
</gene>
<reference evidence="1" key="1">
    <citation type="submission" date="2012-11" db="EMBL/GenBank/DDBJ databases">
        <title>Permanent draft genomes of Rhodopirellula europaea strain SH398 and 6C.</title>
        <authorList>
            <person name="Richter M."/>
            <person name="Richter-Heitmann T."/>
            <person name="Frank C."/>
            <person name="Harder J."/>
            <person name="Glockner F.O."/>
        </authorList>
    </citation>
    <scope>NUCLEOTIDE SEQUENCE</scope>
    <source>
        <strain evidence="1">6C</strain>
    </source>
</reference>
<accession>M2B9X9</accession>
<dbReference type="SUPFAM" id="SSF52821">
    <property type="entry name" value="Rhodanese/Cell cycle control phosphatase"/>
    <property type="match status" value="1"/>
</dbReference>
<evidence type="ECO:0000313" key="2">
    <source>
        <dbReference type="Proteomes" id="UP000011529"/>
    </source>
</evidence>
<proteinExistence type="predicted"/>
<dbReference type="Proteomes" id="UP000011529">
    <property type="component" value="Unassembled WGS sequence"/>
</dbReference>
<reference evidence="1" key="2">
    <citation type="journal article" date="2013" name="Mar. Genomics">
        <title>Expression of sulfatases in Rhodopirellula baltica and the diversity of sulfatases in the genus Rhodopirellula.</title>
        <authorList>
            <person name="Wegner C.E."/>
            <person name="Richter-Heitmann T."/>
            <person name="Klindworth A."/>
            <person name="Klockow C."/>
            <person name="Richter M."/>
            <person name="Achstetter T."/>
            <person name="Glockner F.O."/>
            <person name="Harder J."/>
        </authorList>
    </citation>
    <scope>NUCLEOTIDE SEQUENCE [LARGE SCALE GENOMIC DNA]</scope>
    <source>
        <strain evidence="1">6C</strain>
    </source>
</reference>